<dbReference type="AlphaFoldDB" id="G9YX50"/>
<dbReference type="HOGENOM" id="CLU_3243834_0_0_9"/>
<sequence length="42" mass="4573">AYKRFAGGKTLDWGGFISPQSNENRGSPPGLPGGAELRRRDR</sequence>
<organism evidence="2 3">
    <name type="scientific">Flavonifractor plautii ATCC 29863</name>
    <dbReference type="NCBI Taxonomy" id="411475"/>
    <lineage>
        <taxon>Bacteria</taxon>
        <taxon>Bacillati</taxon>
        <taxon>Bacillota</taxon>
        <taxon>Clostridia</taxon>
        <taxon>Eubacteriales</taxon>
        <taxon>Oscillospiraceae</taxon>
        <taxon>Flavonifractor</taxon>
    </lineage>
</organism>
<comment type="caution">
    <text evidence="2">The sequence shown here is derived from an EMBL/GenBank/DDBJ whole genome shotgun (WGS) entry which is preliminary data.</text>
</comment>
<evidence type="ECO:0000313" key="3">
    <source>
        <dbReference type="Proteomes" id="UP000004459"/>
    </source>
</evidence>
<proteinExistence type="predicted"/>
<name>G9YX50_FLAPL</name>
<accession>G9YX50</accession>
<dbReference type="Proteomes" id="UP000004459">
    <property type="component" value="Unassembled WGS sequence"/>
</dbReference>
<feature type="region of interest" description="Disordered" evidence="1">
    <location>
        <begin position="1"/>
        <end position="42"/>
    </location>
</feature>
<protein>
    <submittedName>
        <fullName evidence="2">Uncharacterized protein</fullName>
    </submittedName>
</protein>
<evidence type="ECO:0000256" key="1">
    <source>
        <dbReference type="SAM" id="MobiDB-lite"/>
    </source>
</evidence>
<reference evidence="2 3" key="1">
    <citation type="submission" date="2011-08" db="EMBL/GenBank/DDBJ databases">
        <authorList>
            <person name="Weinstock G."/>
            <person name="Sodergren E."/>
            <person name="Clifton S."/>
            <person name="Fulton L."/>
            <person name="Fulton B."/>
            <person name="Courtney L."/>
            <person name="Fronick C."/>
            <person name="Harrison M."/>
            <person name="Strong C."/>
            <person name="Farmer C."/>
            <person name="Delahaunty K."/>
            <person name="Markovic C."/>
            <person name="Hall O."/>
            <person name="Minx P."/>
            <person name="Tomlinson C."/>
            <person name="Mitreva M."/>
            <person name="Hou S."/>
            <person name="Chen J."/>
            <person name="Wollam A."/>
            <person name="Pepin K.H."/>
            <person name="Johnson M."/>
            <person name="Bhonagiri V."/>
            <person name="Zhang X."/>
            <person name="Suruliraj S."/>
            <person name="Warren W."/>
            <person name="Chinwalla A."/>
            <person name="Mardis E.R."/>
            <person name="Wilson R.K."/>
        </authorList>
    </citation>
    <scope>NUCLEOTIDE SEQUENCE [LARGE SCALE GENOMIC DNA]</scope>
    <source>
        <strain evidence="2 3">ATCC 29863</strain>
    </source>
</reference>
<evidence type="ECO:0000313" key="2">
    <source>
        <dbReference type="EMBL" id="EHM38022.1"/>
    </source>
</evidence>
<feature type="non-terminal residue" evidence="2">
    <location>
        <position position="1"/>
    </location>
</feature>
<gene>
    <name evidence="2" type="ORF">HMPREF0372_04118</name>
</gene>
<dbReference type="EMBL" id="AGCK01000331">
    <property type="protein sequence ID" value="EHM38022.1"/>
    <property type="molecule type" value="Genomic_DNA"/>
</dbReference>